<dbReference type="EMBL" id="JQBR01000005">
    <property type="protein sequence ID" value="KRN66167.1"/>
    <property type="molecule type" value="Genomic_DNA"/>
</dbReference>
<protein>
    <recommendedName>
        <fullName evidence="1">SGNH hydrolase-type esterase domain-containing protein</fullName>
    </recommendedName>
</protein>
<reference evidence="2 3" key="1">
    <citation type="journal article" date="2015" name="Genome Announc.">
        <title>Expanding the biotechnology potential of lactobacilli through comparative genomics of 213 strains and associated genera.</title>
        <authorList>
            <person name="Sun Z."/>
            <person name="Harris H.M."/>
            <person name="McCann A."/>
            <person name="Guo C."/>
            <person name="Argimon S."/>
            <person name="Zhang W."/>
            <person name="Yang X."/>
            <person name="Jeffery I.B."/>
            <person name="Cooney J.C."/>
            <person name="Kagawa T.F."/>
            <person name="Liu W."/>
            <person name="Song Y."/>
            <person name="Salvetti E."/>
            <person name="Wrobel A."/>
            <person name="Rasinkangas P."/>
            <person name="Parkhill J."/>
            <person name="Rea M.C."/>
            <person name="O'Sullivan O."/>
            <person name="Ritari J."/>
            <person name="Douillard F.P."/>
            <person name="Paul Ross R."/>
            <person name="Yang R."/>
            <person name="Briner A.E."/>
            <person name="Felis G.E."/>
            <person name="de Vos W.M."/>
            <person name="Barrangou R."/>
            <person name="Klaenhammer T.R."/>
            <person name="Caufield P.W."/>
            <person name="Cui Y."/>
            <person name="Zhang H."/>
            <person name="O'Toole P.W."/>
        </authorList>
    </citation>
    <scope>NUCLEOTIDE SEQUENCE [LARGE SCALE GENOMIC DNA]</scope>
    <source>
        <strain evidence="2 3">DSM 17757</strain>
    </source>
</reference>
<sequence>MAQTEYIETSANGIFSGVYFMGRWVKKTVANQTTMYTTNLGAAFLLMTKHTSCLKLKFMDTTPIARFQPEIAIFIDDRPELRFKVNEVPSELQLQSDRPHLIRFVFAGNSDSDEVWQHQQGLAITDISPKDTGQLTAVKPAGRTIAFIGDSITAGCWVLGRVPSAGYAAESNYAAQTAQQLNAVDIRIAYSAAGLLRYGTGGVPAAPRFVKYVDFETKAPQLQPDLLVVNLGTNDRKLPSVLFETQFFSFIKELKQLFPKASLNVIIPFNQSFAQELRHLAKQDAQIHLIETQDWPITFTDGAHPDLNGSKIIAQHLTTALKHYYGTDYFKNQLHRGLF</sequence>
<dbReference type="CDD" id="cd01831">
    <property type="entry name" value="Endoglucanase_E_like"/>
    <property type="match status" value="1"/>
</dbReference>
<proteinExistence type="predicted"/>
<dbReference type="OrthoDB" id="9801375at2"/>
<dbReference type="Gene3D" id="3.40.50.1110">
    <property type="entry name" value="SGNH hydrolase"/>
    <property type="match status" value="1"/>
</dbReference>
<organism evidence="2 3">
    <name type="scientific">Pediococcus cellicola</name>
    <dbReference type="NCBI Taxonomy" id="319652"/>
    <lineage>
        <taxon>Bacteria</taxon>
        <taxon>Bacillati</taxon>
        <taxon>Bacillota</taxon>
        <taxon>Bacilli</taxon>
        <taxon>Lactobacillales</taxon>
        <taxon>Lactobacillaceae</taxon>
        <taxon>Pediococcus</taxon>
    </lineage>
</organism>
<dbReference type="AlphaFoldDB" id="A0A0R2IW46"/>
<dbReference type="RefSeq" id="WP_057750739.1">
    <property type="nucleotide sequence ID" value="NZ_BJVH01000005.1"/>
</dbReference>
<comment type="caution">
    <text evidence="2">The sequence shown here is derived from an EMBL/GenBank/DDBJ whole genome shotgun (WGS) entry which is preliminary data.</text>
</comment>
<keyword evidence="3" id="KW-1185">Reference proteome</keyword>
<name>A0A0R2IW46_9LACO</name>
<dbReference type="STRING" id="319652.IV80_GL001411"/>
<dbReference type="InterPro" id="IPR036514">
    <property type="entry name" value="SGNH_hydro_sf"/>
</dbReference>
<accession>A0A0R2IW46</accession>
<dbReference type="PANTHER" id="PTHR37834:SF2">
    <property type="entry name" value="ESTERASE, SGNH HYDROLASE-TYPE"/>
    <property type="match status" value="1"/>
</dbReference>
<dbReference type="InterPro" id="IPR052762">
    <property type="entry name" value="PCW_deacetylase/CE"/>
</dbReference>
<dbReference type="InterPro" id="IPR037461">
    <property type="entry name" value="CtCE2-like_dom"/>
</dbReference>
<gene>
    <name evidence="2" type="ORF">IV80_GL001411</name>
</gene>
<dbReference type="PANTHER" id="PTHR37834">
    <property type="entry name" value="GDSL-LIKE LIPASE/ACYLHYDROLASE DOMAIN PROTEIN (AFU_ORTHOLOGUE AFUA_2G00620)"/>
    <property type="match status" value="1"/>
</dbReference>
<evidence type="ECO:0000259" key="1">
    <source>
        <dbReference type="Pfam" id="PF13472"/>
    </source>
</evidence>
<evidence type="ECO:0000313" key="2">
    <source>
        <dbReference type="EMBL" id="KRN66167.1"/>
    </source>
</evidence>
<dbReference type="GO" id="GO:0052689">
    <property type="term" value="F:carboxylic ester hydrolase activity"/>
    <property type="evidence" value="ECO:0007669"/>
    <property type="project" value="InterPro"/>
</dbReference>
<dbReference type="SUPFAM" id="SSF52266">
    <property type="entry name" value="SGNH hydrolase"/>
    <property type="match status" value="1"/>
</dbReference>
<dbReference type="InterPro" id="IPR013830">
    <property type="entry name" value="SGNH_hydro"/>
</dbReference>
<dbReference type="Proteomes" id="UP000051568">
    <property type="component" value="Unassembled WGS sequence"/>
</dbReference>
<dbReference type="Pfam" id="PF13472">
    <property type="entry name" value="Lipase_GDSL_2"/>
    <property type="match status" value="1"/>
</dbReference>
<feature type="domain" description="SGNH hydrolase-type esterase" evidence="1">
    <location>
        <begin position="147"/>
        <end position="266"/>
    </location>
</feature>
<dbReference type="PATRIC" id="fig|319652.3.peg.1428"/>
<evidence type="ECO:0000313" key="3">
    <source>
        <dbReference type="Proteomes" id="UP000051568"/>
    </source>
</evidence>